<evidence type="ECO:0000256" key="1">
    <source>
        <dbReference type="SAM" id="MobiDB-lite"/>
    </source>
</evidence>
<reference evidence="3" key="1">
    <citation type="submission" date="2025-08" db="UniProtKB">
        <authorList>
            <consortium name="RefSeq"/>
        </authorList>
    </citation>
    <scope>IDENTIFICATION</scope>
    <source>
        <tissue evidence="3">Brain</tissue>
    </source>
</reference>
<organism evidence="2 3">
    <name type="scientific">Lates calcarifer</name>
    <name type="common">Barramundi</name>
    <name type="synonym">Holocentrus calcarifer</name>
    <dbReference type="NCBI Taxonomy" id="8187"/>
    <lineage>
        <taxon>Eukaryota</taxon>
        <taxon>Metazoa</taxon>
        <taxon>Chordata</taxon>
        <taxon>Craniata</taxon>
        <taxon>Vertebrata</taxon>
        <taxon>Euteleostomi</taxon>
        <taxon>Actinopterygii</taxon>
        <taxon>Neopterygii</taxon>
        <taxon>Teleostei</taxon>
        <taxon>Neoteleostei</taxon>
        <taxon>Acanthomorphata</taxon>
        <taxon>Carangaria</taxon>
        <taxon>Carangaria incertae sedis</taxon>
        <taxon>Centropomidae</taxon>
        <taxon>Lates</taxon>
    </lineage>
</organism>
<protein>
    <submittedName>
        <fullName evidence="3">Pleckstrin homology domain-containing family A member 6 isoform X1</fullName>
    </submittedName>
</protein>
<gene>
    <name evidence="3" type="primary">LOC108889393</name>
</gene>
<evidence type="ECO:0000313" key="3">
    <source>
        <dbReference type="RefSeq" id="XP_018541335.1"/>
    </source>
</evidence>
<feature type="region of interest" description="Disordered" evidence="1">
    <location>
        <begin position="22"/>
        <end position="44"/>
    </location>
</feature>
<dbReference type="AlphaFoldDB" id="A0AAJ7PXN2"/>
<dbReference type="RefSeq" id="XP_018541335.1">
    <property type="nucleotide sequence ID" value="XM_018685819.2"/>
</dbReference>
<dbReference type="GeneID" id="108889393"/>
<accession>A0AAJ7PXN2</accession>
<dbReference type="Proteomes" id="UP000694890">
    <property type="component" value="Unplaced"/>
</dbReference>
<name>A0AAJ7PXN2_LATCA</name>
<dbReference type="PANTHER" id="PTHR12752">
    <property type="entry name" value="PHOSPHOINOSITOL 3-PHOSPHATE-BINDING PROTEIN"/>
    <property type="match status" value="1"/>
</dbReference>
<dbReference type="KEGG" id="lcf:108889393"/>
<sequence length="111" mass="12626">MLSLLDYDLDISRELSKPQKVPIPERYIESDPDEPASAEELEERSRRAKRIKNLLAKSSVQNLQPSAPLDFSELDSALQQQERIMNVSQTLASEASRKSRLVAGTEWLESR</sequence>
<proteinExistence type="predicted"/>
<feature type="compositionally biased region" description="Acidic residues" evidence="1">
    <location>
        <begin position="30"/>
        <end position="42"/>
    </location>
</feature>
<evidence type="ECO:0000313" key="2">
    <source>
        <dbReference type="Proteomes" id="UP000694890"/>
    </source>
</evidence>
<dbReference type="PANTHER" id="PTHR12752:SF4">
    <property type="entry name" value="PLECKSTRIN HOMOLOGY DOMAIN-CONTAINING FAMILY A MEMBER 7"/>
    <property type="match status" value="1"/>
</dbReference>